<dbReference type="EMBL" id="KV449030">
    <property type="protein sequence ID" value="OAX32370.1"/>
    <property type="molecule type" value="Genomic_DNA"/>
</dbReference>
<sequence length="179" mass="20943">MHSNRRPQVQRRSRTAILPDIDIQRDSSIPVYREAFSMARQTMFMYVFDIELIGCSLDRPWFSQSSGTRRRRSLSPSSTSRPHDFFSRFSSLFYRTQPTTSESIELQQSQRQHMHSHSSPRTVEVAPVRDKQALYVAPQQEQLSDRVKHIKNPTWWTRCILFICCVSIPSPDTVTDGHR</sequence>
<dbReference type="Proteomes" id="UP000092154">
    <property type="component" value="Unassembled WGS sequence"/>
</dbReference>
<proteinExistence type="predicted"/>
<evidence type="ECO:0000256" key="1">
    <source>
        <dbReference type="SAM" id="MobiDB-lite"/>
    </source>
</evidence>
<name>A0A1B7MIE3_9AGAM</name>
<dbReference type="AlphaFoldDB" id="A0A1B7MIE3"/>
<dbReference type="OrthoDB" id="10380903at2759"/>
<feature type="region of interest" description="Disordered" evidence="1">
    <location>
        <begin position="103"/>
        <end position="124"/>
    </location>
</feature>
<evidence type="ECO:0000313" key="2">
    <source>
        <dbReference type="EMBL" id="OAX32370.1"/>
    </source>
</evidence>
<gene>
    <name evidence="2" type="ORF">K503DRAFT_616012</name>
</gene>
<reference evidence="2 3" key="1">
    <citation type="submission" date="2016-06" db="EMBL/GenBank/DDBJ databases">
        <title>Comparative genomics of the ectomycorrhizal sister species Rhizopogon vinicolor and Rhizopogon vesiculosus (Basidiomycota: Boletales) reveals a divergence of the mating type B locus.</title>
        <authorList>
            <consortium name="DOE Joint Genome Institute"/>
            <person name="Mujic A.B."/>
            <person name="Kuo A."/>
            <person name="Tritt A."/>
            <person name="Lipzen A."/>
            <person name="Chen C."/>
            <person name="Johnson J."/>
            <person name="Sharma A."/>
            <person name="Barry K."/>
            <person name="Grigoriev I.V."/>
            <person name="Spatafora J.W."/>
        </authorList>
    </citation>
    <scope>NUCLEOTIDE SEQUENCE [LARGE SCALE GENOMIC DNA]</scope>
    <source>
        <strain evidence="2 3">AM-OR11-026</strain>
    </source>
</reference>
<organism evidence="2 3">
    <name type="scientific">Rhizopogon vinicolor AM-OR11-026</name>
    <dbReference type="NCBI Taxonomy" id="1314800"/>
    <lineage>
        <taxon>Eukaryota</taxon>
        <taxon>Fungi</taxon>
        <taxon>Dikarya</taxon>
        <taxon>Basidiomycota</taxon>
        <taxon>Agaricomycotina</taxon>
        <taxon>Agaricomycetes</taxon>
        <taxon>Agaricomycetidae</taxon>
        <taxon>Boletales</taxon>
        <taxon>Suillineae</taxon>
        <taxon>Rhizopogonaceae</taxon>
        <taxon>Rhizopogon</taxon>
    </lineage>
</organism>
<dbReference type="InParanoid" id="A0A1B7MIE3"/>
<accession>A0A1B7MIE3</accession>
<evidence type="ECO:0000313" key="3">
    <source>
        <dbReference type="Proteomes" id="UP000092154"/>
    </source>
</evidence>
<keyword evidence="3" id="KW-1185">Reference proteome</keyword>
<protein>
    <submittedName>
        <fullName evidence="2">Uncharacterized protein</fullName>
    </submittedName>
</protein>